<feature type="compositionally biased region" description="Low complexity" evidence="1">
    <location>
        <begin position="396"/>
        <end position="412"/>
    </location>
</feature>
<reference evidence="3" key="1">
    <citation type="journal article" date="2020" name="Stud. Mycol.">
        <title>101 Dothideomycetes genomes: a test case for predicting lifestyles and emergence of pathogens.</title>
        <authorList>
            <person name="Haridas S."/>
            <person name="Albert R."/>
            <person name="Binder M."/>
            <person name="Bloem J."/>
            <person name="Labutti K."/>
            <person name="Salamov A."/>
            <person name="Andreopoulos B."/>
            <person name="Baker S."/>
            <person name="Barry K."/>
            <person name="Bills G."/>
            <person name="Bluhm B."/>
            <person name="Cannon C."/>
            <person name="Castanera R."/>
            <person name="Culley D."/>
            <person name="Daum C."/>
            <person name="Ezra D."/>
            <person name="Gonzalez J."/>
            <person name="Henrissat B."/>
            <person name="Kuo A."/>
            <person name="Liang C."/>
            <person name="Lipzen A."/>
            <person name="Lutzoni F."/>
            <person name="Magnuson J."/>
            <person name="Mondo S."/>
            <person name="Nolan M."/>
            <person name="Ohm R."/>
            <person name="Pangilinan J."/>
            <person name="Park H.-J."/>
            <person name="Ramirez L."/>
            <person name="Alfaro M."/>
            <person name="Sun H."/>
            <person name="Tritt A."/>
            <person name="Yoshinaga Y."/>
            <person name="Zwiers L.-H."/>
            <person name="Turgeon B."/>
            <person name="Goodwin S."/>
            <person name="Spatafora J."/>
            <person name="Crous P."/>
            <person name="Grigoriev I."/>
        </authorList>
    </citation>
    <scope>NUCLEOTIDE SEQUENCE</scope>
    <source>
        <strain evidence="3">ATCC 74209</strain>
    </source>
</reference>
<dbReference type="Proteomes" id="UP000799536">
    <property type="component" value="Unassembled WGS sequence"/>
</dbReference>
<feature type="transmembrane region" description="Helical" evidence="2">
    <location>
        <begin position="166"/>
        <end position="189"/>
    </location>
</feature>
<keyword evidence="2" id="KW-0812">Transmembrane</keyword>
<feature type="region of interest" description="Disordered" evidence="1">
    <location>
        <begin position="1"/>
        <end position="25"/>
    </location>
</feature>
<evidence type="ECO:0000256" key="1">
    <source>
        <dbReference type="SAM" id="MobiDB-lite"/>
    </source>
</evidence>
<feature type="compositionally biased region" description="Low complexity" evidence="1">
    <location>
        <begin position="358"/>
        <end position="375"/>
    </location>
</feature>
<protein>
    <submittedName>
        <fullName evidence="3">Uncharacterized protein</fullName>
    </submittedName>
</protein>
<feature type="region of interest" description="Disordered" evidence="1">
    <location>
        <begin position="390"/>
        <end position="485"/>
    </location>
</feature>
<feature type="transmembrane region" description="Helical" evidence="2">
    <location>
        <begin position="73"/>
        <end position="93"/>
    </location>
</feature>
<evidence type="ECO:0000256" key="2">
    <source>
        <dbReference type="SAM" id="Phobius"/>
    </source>
</evidence>
<gene>
    <name evidence="3" type="ORF">GQ43DRAFT_139706</name>
</gene>
<comment type="caution">
    <text evidence="3">The sequence shown here is derived from an EMBL/GenBank/DDBJ whole genome shotgun (WGS) entry which is preliminary data.</text>
</comment>
<proteinExistence type="predicted"/>
<feature type="transmembrane region" description="Helical" evidence="2">
    <location>
        <begin position="114"/>
        <end position="134"/>
    </location>
</feature>
<accession>A0A9P4JG76</accession>
<organism evidence="3 4">
    <name type="scientific">Delitschia confertaspora ATCC 74209</name>
    <dbReference type="NCBI Taxonomy" id="1513339"/>
    <lineage>
        <taxon>Eukaryota</taxon>
        <taxon>Fungi</taxon>
        <taxon>Dikarya</taxon>
        <taxon>Ascomycota</taxon>
        <taxon>Pezizomycotina</taxon>
        <taxon>Dothideomycetes</taxon>
        <taxon>Pleosporomycetidae</taxon>
        <taxon>Pleosporales</taxon>
        <taxon>Delitschiaceae</taxon>
        <taxon>Delitschia</taxon>
    </lineage>
</organism>
<name>A0A9P4JG76_9PLEO</name>
<feature type="transmembrane region" description="Helical" evidence="2">
    <location>
        <begin position="35"/>
        <end position="61"/>
    </location>
</feature>
<keyword evidence="2" id="KW-0472">Membrane</keyword>
<keyword evidence="2" id="KW-1133">Transmembrane helix</keyword>
<sequence length="590" mass="64099">MAGSADSDGQASELPPPVITANTNTSQLQRRQRTLIAITACLNVLLWTSVLAGIVALYLIVVDPGDTTNIPTVALTLTSSFASIAYTILHTIFSLKQKQWVYQIPHPSLIKRNSYIAIHIARGLCVLWMLTVGWDLILVARQPSCFAKQEDLSGWQAGSPCQVGRFAVVMSVIACMASWALLFGILAIVRRPFEAHLFRYQPPSYSTLTPAIFRRQSRNASSMSEKFRGYGSDSTHRSIRSNRSTRNGNMDTVDLDSNSAPASIYSPPPVGTGLGIFTTQERPPPLPVVFLPSRSNSCISVSPQSLQPFPLWNYVLPPPRMGPFVAPSGFVPLSVQTSMPASSLRAIYPPLPSHLKASTSHSQSHLPLSHSPAPSFSYNNRHARYVVSLTRPQRLSSATPSSWAGSSPSRSTDSNAGRGSLASVDASNSTATSNGSIAQEKAYATLNATTTPHTSQKRRSKAKHTRRASAPDATAGVSRDPLRKLNGWKPQLQDQEETFECLPGKLPDGTPGINIRAFEKNLDLRLGPGKGLPPRKAPSMSPFWLEDVSQSASTTEETTNVALSMIPGNILNLKKQSWSLEGFKKKISRF</sequence>
<evidence type="ECO:0000313" key="3">
    <source>
        <dbReference type="EMBL" id="KAF2198858.1"/>
    </source>
</evidence>
<keyword evidence="4" id="KW-1185">Reference proteome</keyword>
<feature type="region of interest" description="Disordered" evidence="1">
    <location>
        <begin position="219"/>
        <end position="266"/>
    </location>
</feature>
<feature type="region of interest" description="Disordered" evidence="1">
    <location>
        <begin position="355"/>
        <end position="375"/>
    </location>
</feature>
<evidence type="ECO:0000313" key="4">
    <source>
        <dbReference type="Proteomes" id="UP000799536"/>
    </source>
</evidence>
<feature type="compositionally biased region" description="Polar residues" evidence="1">
    <location>
        <begin position="425"/>
        <end position="437"/>
    </location>
</feature>
<feature type="compositionally biased region" description="Basic residues" evidence="1">
    <location>
        <begin position="455"/>
        <end position="467"/>
    </location>
</feature>
<dbReference type="OrthoDB" id="3944567at2759"/>
<feature type="compositionally biased region" description="Polar residues" evidence="1">
    <location>
        <begin position="241"/>
        <end position="261"/>
    </location>
</feature>
<dbReference type="AlphaFoldDB" id="A0A9P4JG76"/>
<dbReference type="EMBL" id="ML994112">
    <property type="protein sequence ID" value="KAF2198858.1"/>
    <property type="molecule type" value="Genomic_DNA"/>
</dbReference>